<dbReference type="Proteomes" id="UP000029920">
    <property type="component" value="Unassembled WGS sequence"/>
</dbReference>
<evidence type="ECO:0000313" key="1">
    <source>
        <dbReference type="EMBL" id="TLE13951.1"/>
    </source>
</evidence>
<accession>A0A4U8UDH9</accession>
<reference evidence="1 2" key="1">
    <citation type="journal article" date="2014" name="Genome Announc.">
        <title>Draft genome sequences of eight enterohepatic helicobacter species isolated from both laboratory and wild rodents.</title>
        <authorList>
            <person name="Sheh A."/>
            <person name="Shen Z."/>
            <person name="Fox J.G."/>
        </authorList>
    </citation>
    <scope>NUCLEOTIDE SEQUENCE [LARGE SCALE GENOMIC DNA]</scope>
    <source>
        <strain evidence="1 2">MIT-03-7007</strain>
    </source>
</reference>
<gene>
    <name evidence="1" type="ORF">LS72_009425</name>
</gene>
<proteinExistence type="predicted"/>
<keyword evidence="2" id="KW-1185">Reference proteome</keyword>
<dbReference type="RefSeq" id="WP_034554237.1">
    <property type="nucleotide sequence ID" value="NZ_JRPC02000030.1"/>
</dbReference>
<sequence length="118" mass="12738">MKQRVHNLSYLAITAIALKDLSDNDAIAFPQGAEIFNVSLEVEEAGDVGLNANLGIVGSEDLFANDIDLSQKAHHTSSVKHTCKDKGVIKITLSKPATKGKVVIRALYFLPSTILAEY</sequence>
<evidence type="ECO:0000313" key="2">
    <source>
        <dbReference type="Proteomes" id="UP000029920"/>
    </source>
</evidence>
<name>A0A4U8UDH9_9HELI</name>
<organism evidence="1 2">
    <name type="scientific">Helicobacter apodemus</name>
    <dbReference type="NCBI Taxonomy" id="135569"/>
    <lineage>
        <taxon>Bacteria</taxon>
        <taxon>Pseudomonadati</taxon>
        <taxon>Campylobacterota</taxon>
        <taxon>Epsilonproteobacteria</taxon>
        <taxon>Campylobacterales</taxon>
        <taxon>Helicobacteraceae</taxon>
        <taxon>Helicobacter</taxon>
    </lineage>
</organism>
<dbReference type="AlphaFoldDB" id="A0A4U8UDH9"/>
<protein>
    <submittedName>
        <fullName evidence="1">Uncharacterized protein</fullName>
    </submittedName>
</protein>
<dbReference type="EMBL" id="JRPC02000030">
    <property type="protein sequence ID" value="TLE13951.1"/>
    <property type="molecule type" value="Genomic_DNA"/>
</dbReference>
<comment type="caution">
    <text evidence="1">The sequence shown here is derived from an EMBL/GenBank/DDBJ whole genome shotgun (WGS) entry which is preliminary data.</text>
</comment>